<dbReference type="InterPro" id="IPR039448">
    <property type="entry name" value="Beta_helix"/>
</dbReference>
<sequence>MYRRSLALPVSLPKSLSALLPMSLLGSLSPSLPVSLSVSLSASRSVSLSVSLLCLASLASAATIHVPGDQPTLQDAIDAAVPGDLVLVAPGTYTGDSNWSLDFQGKDVVLQSENGPDVTVIEGPGLDADPNNPVHCMSLGGGQTSATIVDGFTIRDFLNYYDTAGIEMSCPATIRNCIFLDNDCYTGGAGAIEAYSDAIIEDCSFYGNSSGGGEGNAGSGGAILLRGDATVRRCDFEQNYAADGWDHDGAGGAIAIRSGAVIEDCTFARNYASYGNAIYVGSYVFGDPIEVWVSGCTIADNAGELAHSQVHYYPTHDGPGSCRLYVTNSVLWGGDGCPSWLLETEGSPSADSRVAFICSVVDRSKVGGTITVAYDPHSIEDDPLFCDPYHCDASGSGDYRLQAGSPCLPENSPCGARIGATEESCGASSVPGPDFTSGETSGLRVQLLGPNPVSTTARFALDLAEQDQLVVAVFDASGRQVREIARETFGAGLRMLSWDLVDDSGRRVPAGVYALRVRSSRGDDVERLTVVR</sequence>
<feature type="domain" description="FlgD/Vpr Ig-like" evidence="2">
    <location>
        <begin position="458"/>
        <end position="522"/>
    </location>
</feature>
<feature type="domain" description="Right handed beta helix" evidence="1">
    <location>
        <begin position="171"/>
        <end position="298"/>
    </location>
</feature>
<dbReference type="Gene3D" id="2.60.40.4070">
    <property type="match status" value="1"/>
</dbReference>
<accession>A0A956NHM2</accession>
<dbReference type="InterPro" id="IPR012334">
    <property type="entry name" value="Pectin_lyas_fold"/>
</dbReference>
<dbReference type="Gene3D" id="2.160.20.10">
    <property type="entry name" value="Single-stranded right-handed beta-helix, Pectin lyase-like"/>
    <property type="match status" value="1"/>
</dbReference>
<reference evidence="3" key="1">
    <citation type="submission" date="2020-04" db="EMBL/GenBank/DDBJ databases">
        <authorList>
            <person name="Zhang T."/>
        </authorList>
    </citation>
    <scope>NUCLEOTIDE SEQUENCE</scope>
    <source>
        <strain evidence="3">HKST-UBA02</strain>
    </source>
</reference>
<evidence type="ECO:0000259" key="1">
    <source>
        <dbReference type="Pfam" id="PF13229"/>
    </source>
</evidence>
<organism evidence="3 4">
    <name type="scientific">Eiseniibacteriota bacterium</name>
    <dbReference type="NCBI Taxonomy" id="2212470"/>
    <lineage>
        <taxon>Bacteria</taxon>
        <taxon>Candidatus Eiseniibacteriota</taxon>
    </lineage>
</organism>
<evidence type="ECO:0000313" key="4">
    <source>
        <dbReference type="Proteomes" id="UP000739538"/>
    </source>
</evidence>
<dbReference type="Pfam" id="PF13860">
    <property type="entry name" value="FlgD_ig"/>
    <property type="match status" value="1"/>
</dbReference>
<evidence type="ECO:0000313" key="3">
    <source>
        <dbReference type="EMBL" id="MCA9759463.1"/>
    </source>
</evidence>
<dbReference type="AlphaFoldDB" id="A0A956NHM2"/>
<dbReference type="EMBL" id="JAGQHS010000354">
    <property type="protein sequence ID" value="MCA9759463.1"/>
    <property type="molecule type" value="Genomic_DNA"/>
</dbReference>
<reference evidence="3" key="2">
    <citation type="journal article" date="2021" name="Microbiome">
        <title>Successional dynamics and alternative stable states in a saline activated sludge microbial community over 9 years.</title>
        <authorList>
            <person name="Wang Y."/>
            <person name="Ye J."/>
            <person name="Ju F."/>
            <person name="Liu L."/>
            <person name="Boyd J.A."/>
            <person name="Deng Y."/>
            <person name="Parks D.H."/>
            <person name="Jiang X."/>
            <person name="Yin X."/>
            <person name="Woodcroft B.J."/>
            <person name="Tyson G.W."/>
            <person name="Hugenholtz P."/>
            <person name="Polz M.F."/>
            <person name="Zhang T."/>
        </authorList>
    </citation>
    <scope>NUCLEOTIDE SEQUENCE</scope>
    <source>
        <strain evidence="3">HKST-UBA02</strain>
    </source>
</reference>
<dbReference type="Proteomes" id="UP000739538">
    <property type="component" value="Unassembled WGS sequence"/>
</dbReference>
<dbReference type="Pfam" id="PF13229">
    <property type="entry name" value="Beta_helix"/>
    <property type="match status" value="1"/>
</dbReference>
<proteinExistence type="predicted"/>
<gene>
    <name evidence="3" type="ORF">KDA27_26955</name>
</gene>
<protein>
    <submittedName>
        <fullName evidence="3">Right-handed parallel beta-helix repeat-containing protein</fullName>
    </submittedName>
</protein>
<dbReference type="InterPro" id="IPR011050">
    <property type="entry name" value="Pectin_lyase_fold/virulence"/>
</dbReference>
<evidence type="ECO:0000259" key="2">
    <source>
        <dbReference type="Pfam" id="PF13860"/>
    </source>
</evidence>
<dbReference type="SUPFAM" id="SSF51126">
    <property type="entry name" value="Pectin lyase-like"/>
    <property type="match status" value="1"/>
</dbReference>
<comment type="caution">
    <text evidence="3">The sequence shown here is derived from an EMBL/GenBank/DDBJ whole genome shotgun (WGS) entry which is preliminary data.</text>
</comment>
<dbReference type="PANTHER" id="PTHR11319">
    <property type="entry name" value="G PROTEIN-COUPLED RECEPTOR-RELATED"/>
    <property type="match status" value="1"/>
</dbReference>
<dbReference type="InterPro" id="IPR025965">
    <property type="entry name" value="FlgD/Vpr_Ig-like"/>
</dbReference>
<name>A0A956NHM2_UNCEI</name>
<dbReference type="PANTHER" id="PTHR11319:SF35">
    <property type="entry name" value="OUTER MEMBRANE PROTEIN PMPC-RELATED"/>
    <property type="match status" value="1"/>
</dbReference>